<gene>
    <name evidence="1" type="ORF">SAMN06265222_12924</name>
</gene>
<organism evidence="1 2">
    <name type="scientific">Neorhodopirellula lusitana</name>
    <dbReference type="NCBI Taxonomy" id="445327"/>
    <lineage>
        <taxon>Bacteria</taxon>
        <taxon>Pseudomonadati</taxon>
        <taxon>Planctomycetota</taxon>
        <taxon>Planctomycetia</taxon>
        <taxon>Pirellulales</taxon>
        <taxon>Pirellulaceae</taxon>
        <taxon>Neorhodopirellula</taxon>
    </lineage>
</organism>
<dbReference type="EMBL" id="FXUG01000029">
    <property type="protein sequence ID" value="SMP79150.1"/>
    <property type="molecule type" value="Genomic_DNA"/>
</dbReference>
<name>A0ABY1QU49_9BACT</name>
<evidence type="ECO:0000313" key="1">
    <source>
        <dbReference type="EMBL" id="SMP79150.1"/>
    </source>
</evidence>
<keyword evidence="2" id="KW-1185">Reference proteome</keyword>
<proteinExistence type="predicted"/>
<accession>A0ABY1QU49</accession>
<sequence>MKYELSRNILIAPTRIKQWALNTNAYFARNPQSLTIDSDHPILREALIKSFATTYPNQASTRKVGTSKMSRIIAGRLIEDGRVAPSLSPRLVGE</sequence>
<protein>
    <submittedName>
        <fullName evidence="1">Uncharacterized protein</fullName>
    </submittedName>
</protein>
<evidence type="ECO:0000313" key="2">
    <source>
        <dbReference type="Proteomes" id="UP001158067"/>
    </source>
</evidence>
<comment type="caution">
    <text evidence="1">The sequence shown here is derived from an EMBL/GenBank/DDBJ whole genome shotgun (WGS) entry which is preliminary data.</text>
</comment>
<reference evidence="1 2" key="1">
    <citation type="submission" date="2017-05" db="EMBL/GenBank/DDBJ databases">
        <authorList>
            <person name="Varghese N."/>
            <person name="Submissions S."/>
        </authorList>
    </citation>
    <scope>NUCLEOTIDE SEQUENCE [LARGE SCALE GENOMIC DNA]</scope>
    <source>
        <strain evidence="1 2">DSM 25457</strain>
    </source>
</reference>
<dbReference type="Proteomes" id="UP001158067">
    <property type="component" value="Unassembled WGS sequence"/>
</dbReference>